<dbReference type="Proteomes" id="UP000179807">
    <property type="component" value="Unassembled WGS sequence"/>
</dbReference>
<comment type="similarity">
    <text evidence="1">Belongs to the actin-binding proteins ADF family.</text>
</comment>
<dbReference type="GO" id="GO:0030042">
    <property type="term" value="P:actin filament depolymerization"/>
    <property type="evidence" value="ECO:0007669"/>
    <property type="project" value="InterPro"/>
</dbReference>
<evidence type="ECO:0000313" key="4">
    <source>
        <dbReference type="EMBL" id="OHT03373.1"/>
    </source>
</evidence>
<dbReference type="InterPro" id="IPR002108">
    <property type="entry name" value="ADF-H"/>
</dbReference>
<evidence type="ECO:0000313" key="5">
    <source>
        <dbReference type="Proteomes" id="UP000179807"/>
    </source>
</evidence>
<evidence type="ECO:0000256" key="1">
    <source>
        <dbReference type="ARBA" id="ARBA00006844"/>
    </source>
</evidence>
<dbReference type="OrthoDB" id="10249245at2759"/>
<dbReference type="RefSeq" id="XP_068356509.1">
    <property type="nucleotide sequence ID" value="XM_068506660.1"/>
</dbReference>
<reference evidence="4" key="1">
    <citation type="submission" date="2016-10" db="EMBL/GenBank/DDBJ databases">
        <authorList>
            <person name="Benchimol M."/>
            <person name="Almeida L.G."/>
            <person name="Vasconcelos A.T."/>
            <person name="Perreira-Neves A."/>
            <person name="Rosa I.A."/>
            <person name="Tasca T."/>
            <person name="Bogo M.R."/>
            <person name="de Souza W."/>
        </authorList>
    </citation>
    <scope>NUCLEOTIDE SEQUENCE [LARGE SCALE GENOMIC DNA]</scope>
    <source>
        <strain evidence="4">K</strain>
    </source>
</reference>
<dbReference type="GO" id="GO:0003779">
    <property type="term" value="F:actin binding"/>
    <property type="evidence" value="ECO:0007669"/>
    <property type="project" value="UniProtKB-KW"/>
</dbReference>
<dbReference type="Gene3D" id="3.40.20.10">
    <property type="entry name" value="Severin"/>
    <property type="match status" value="1"/>
</dbReference>
<dbReference type="PANTHER" id="PTHR11913">
    <property type="entry name" value="COFILIN-RELATED"/>
    <property type="match status" value="1"/>
</dbReference>
<keyword evidence="5" id="KW-1185">Reference proteome</keyword>
<dbReference type="Pfam" id="PF00241">
    <property type="entry name" value="Cofilin_ADF"/>
    <property type="match status" value="1"/>
</dbReference>
<sequence length="139" mass="16181">MSYIKVSDEAIRSLEETRTGKRFRYMIFGFSNDERFINLIKEEGPDANLNDFINDLPDNDVAYGYYSFNFKDNDGNDRSRMILFHWAPSSSPGKKKMMLSMSWQTIKNVLPGVVISYQCSSKDIITENLLQEKCLFQIH</sequence>
<dbReference type="VEuPathDB" id="TrichDB:TRFO_29237"/>
<organism evidence="4 5">
    <name type="scientific">Tritrichomonas foetus</name>
    <dbReference type="NCBI Taxonomy" id="1144522"/>
    <lineage>
        <taxon>Eukaryota</taxon>
        <taxon>Metamonada</taxon>
        <taxon>Parabasalia</taxon>
        <taxon>Tritrichomonadida</taxon>
        <taxon>Tritrichomonadidae</taxon>
        <taxon>Tritrichomonas</taxon>
    </lineage>
</organism>
<gene>
    <name evidence="4" type="ORF">TRFO_29237</name>
</gene>
<dbReference type="PROSITE" id="PS51263">
    <property type="entry name" value="ADF_H"/>
    <property type="match status" value="1"/>
</dbReference>
<dbReference type="EMBL" id="MLAK01000829">
    <property type="protein sequence ID" value="OHT03373.1"/>
    <property type="molecule type" value="Genomic_DNA"/>
</dbReference>
<dbReference type="InterPro" id="IPR017904">
    <property type="entry name" value="ADF/Cofilin"/>
</dbReference>
<dbReference type="SUPFAM" id="SSF55753">
    <property type="entry name" value="Actin depolymerizing proteins"/>
    <property type="match status" value="1"/>
</dbReference>
<protein>
    <submittedName>
        <fullName evidence="4">Actophorin</fullName>
    </submittedName>
</protein>
<dbReference type="CDD" id="cd11286">
    <property type="entry name" value="ADF_cofilin_like"/>
    <property type="match status" value="1"/>
</dbReference>
<accession>A0A1J4K1M0</accession>
<evidence type="ECO:0000256" key="2">
    <source>
        <dbReference type="ARBA" id="ARBA00023203"/>
    </source>
</evidence>
<dbReference type="GeneID" id="94841364"/>
<proteinExistence type="inferred from homology"/>
<dbReference type="GO" id="GO:0015629">
    <property type="term" value="C:actin cytoskeleton"/>
    <property type="evidence" value="ECO:0007669"/>
    <property type="project" value="InterPro"/>
</dbReference>
<dbReference type="SMART" id="SM00102">
    <property type="entry name" value="ADF"/>
    <property type="match status" value="1"/>
</dbReference>
<dbReference type="AlphaFoldDB" id="A0A1J4K1M0"/>
<evidence type="ECO:0000259" key="3">
    <source>
        <dbReference type="PROSITE" id="PS51263"/>
    </source>
</evidence>
<keyword evidence="2" id="KW-0009">Actin-binding</keyword>
<name>A0A1J4K1M0_9EUKA</name>
<comment type="caution">
    <text evidence="4">The sequence shown here is derived from an EMBL/GenBank/DDBJ whole genome shotgun (WGS) entry which is preliminary data.</text>
</comment>
<dbReference type="InterPro" id="IPR029006">
    <property type="entry name" value="ADF-H/Gelsolin-like_dom_sf"/>
</dbReference>
<feature type="domain" description="ADF-H" evidence="3">
    <location>
        <begin position="2"/>
        <end position="135"/>
    </location>
</feature>